<feature type="domain" description="START" evidence="1">
    <location>
        <begin position="25"/>
        <end position="188"/>
    </location>
</feature>
<dbReference type="EMBL" id="CAJJDP010000008">
    <property type="protein sequence ID" value="CAD8137885.1"/>
    <property type="molecule type" value="Genomic_DNA"/>
</dbReference>
<dbReference type="PANTHER" id="PTHR19308">
    <property type="entry name" value="PHOSPHATIDYLCHOLINE TRANSFER PROTEIN"/>
    <property type="match status" value="1"/>
</dbReference>
<name>A0A8S1SCR9_PAROT</name>
<organism evidence="2 3">
    <name type="scientific">Paramecium octaurelia</name>
    <dbReference type="NCBI Taxonomy" id="43137"/>
    <lineage>
        <taxon>Eukaryota</taxon>
        <taxon>Sar</taxon>
        <taxon>Alveolata</taxon>
        <taxon>Ciliophora</taxon>
        <taxon>Intramacronucleata</taxon>
        <taxon>Oligohymenophorea</taxon>
        <taxon>Peniculida</taxon>
        <taxon>Parameciidae</taxon>
        <taxon>Paramecium</taxon>
    </lineage>
</organism>
<comment type="caution">
    <text evidence="2">The sequence shown here is derived from an EMBL/GenBank/DDBJ whole genome shotgun (WGS) entry which is preliminary data.</text>
</comment>
<dbReference type="CDD" id="cd00177">
    <property type="entry name" value="START"/>
    <property type="match status" value="1"/>
</dbReference>
<accession>A0A8S1SCR9</accession>
<dbReference type="OMA" id="MIFAGWI"/>
<proteinExistence type="predicted"/>
<dbReference type="GO" id="GO:0008289">
    <property type="term" value="F:lipid binding"/>
    <property type="evidence" value="ECO:0007669"/>
    <property type="project" value="InterPro"/>
</dbReference>
<dbReference type="SMART" id="SM00234">
    <property type="entry name" value="START"/>
    <property type="match status" value="1"/>
</dbReference>
<dbReference type="AlphaFoldDB" id="A0A8S1SCR9"/>
<dbReference type="InterPro" id="IPR051213">
    <property type="entry name" value="START_lipid_transfer"/>
</dbReference>
<evidence type="ECO:0000313" key="2">
    <source>
        <dbReference type="EMBL" id="CAD8137885.1"/>
    </source>
</evidence>
<dbReference type="Proteomes" id="UP000683925">
    <property type="component" value="Unassembled WGS sequence"/>
</dbReference>
<dbReference type="OrthoDB" id="10252833at2759"/>
<keyword evidence="3" id="KW-1185">Reference proteome</keyword>
<evidence type="ECO:0000259" key="1">
    <source>
        <dbReference type="PROSITE" id="PS50848"/>
    </source>
</evidence>
<evidence type="ECO:0000313" key="3">
    <source>
        <dbReference type="Proteomes" id="UP000683925"/>
    </source>
</evidence>
<dbReference type="PROSITE" id="PS50848">
    <property type="entry name" value="START"/>
    <property type="match status" value="1"/>
</dbReference>
<dbReference type="InterPro" id="IPR002913">
    <property type="entry name" value="START_lipid-bd_dom"/>
</dbReference>
<gene>
    <name evidence="2" type="ORF">POCTA_138.1.T0090074</name>
</gene>
<protein>
    <recommendedName>
        <fullName evidence="1">START domain-containing protein</fullName>
    </recommendedName>
</protein>
<dbReference type="Pfam" id="PF01852">
    <property type="entry name" value="START"/>
    <property type="match status" value="1"/>
</dbReference>
<sequence>MNINYEQLLEETKSKVLGLSELTPENQWVQDSVKDGCTIHTKLNPQNELKINRIEAQVDVDPEAFISLVTNMTKKKEYDSNFEEGRVIEQLDQNTTIYYARGKPPVFIVDARDFCVITRVYKLGDGHYLAITKSIEHPQAPLVKGIQRAEMIFAGWIVKKLPNGKTNIIMIGHMNPKGDIPKAIVNQGAKFQVEGLNKALNYLNKKKQ</sequence>
<dbReference type="PANTHER" id="PTHR19308:SF56">
    <property type="entry name" value="START DOMAIN-CONTAINING PROTEIN"/>
    <property type="match status" value="1"/>
</dbReference>
<dbReference type="FunFam" id="3.30.530.20:FF:000044">
    <property type="entry name" value="Uncharacterized protein"/>
    <property type="match status" value="1"/>
</dbReference>
<reference evidence="2" key="1">
    <citation type="submission" date="2021-01" db="EMBL/GenBank/DDBJ databases">
        <authorList>
            <consortium name="Genoscope - CEA"/>
            <person name="William W."/>
        </authorList>
    </citation>
    <scope>NUCLEOTIDE SEQUENCE</scope>
</reference>